<keyword evidence="1" id="KW-1133">Transmembrane helix</keyword>
<name>A0A0E9XV42_ANGAN</name>
<dbReference type="AlphaFoldDB" id="A0A0E9XV42"/>
<evidence type="ECO:0000256" key="1">
    <source>
        <dbReference type="SAM" id="Phobius"/>
    </source>
</evidence>
<feature type="transmembrane region" description="Helical" evidence="1">
    <location>
        <begin position="19"/>
        <end position="39"/>
    </location>
</feature>
<reference evidence="2" key="1">
    <citation type="submission" date="2014-11" db="EMBL/GenBank/DDBJ databases">
        <authorList>
            <person name="Amaro Gonzalez C."/>
        </authorList>
    </citation>
    <scope>NUCLEOTIDE SEQUENCE</scope>
</reference>
<protein>
    <submittedName>
        <fullName evidence="2">Uncharacterized protein</fullName>
    </submittedName>
</protein>
<evidence type="ECO:0000313" key="2">
    <source>
        <dbReference type="EMBL" id="JAI06257.1"/>
    </source>
</evidence>
<proteinExistence type="predicted"/>
<keyword evidence="1" id="KW-0812">Transmembrane</keyword>
<organism evidence="2">
    <name type="scientific">Anguilla anguilla</name>
    <name type="common">European freshwater eel</name>
    <name type="synonym">Muraena anguilla</name>
    <dbReference type="NCBI Taxonomy" id="7936"/>
    <lineage>
        <taxon>Eukaryota</taxon>
        <taxon>Metazoa</taxon>
        <taxon>Chordata</taxon>
        <taxon>Craniata</taxon>
        <taxon>Vertebrata</taxon>
        <taxon>Euteleostomi</taxon>
        <taxon>Actinopterygii</taxon>
        <taxon>Neopterygii</taxon>
        <taxon>Teleostei</taxon>
        <taxon>Anguilliformes</taxon>
        <taxon>Anguillidae</taxon>
        <taxon>Anguilla</taxon>
    </lineage>
</organism>
<keyword evidence="1" id="KW-0472">Membrane</keyword>
<dbReference type="EMBL" id="GBXM01002321">
    <property type="protein sequence ID" value="JAI06257.1"/>
    <property type="molecule type" value="Transcribed_RNA"/>
</dbReference>
<reference evidence="2" key="2">
    <citation type="journal article" date="2015" name="Fish Shellfish Immunol.">
        <title>Early steps in the European eel (Anguilla anguilla)-Vibrio vulnificus interaction in the gills: Role of the RtxA13 toxin.</title>
        <authorList>
            <person name="Callol A."/>
            <person name="Pajuelo D."/>
            <person name="Ebbesson L."/>
            <person name="Teles M."/>
            <person name="MacKenzie S."/>
            <person name="Amaro C."/>
        </authorList>
    </citation>
    <scope>NUCLEOTIDE SEQUENCE</scope>
</reference>
<sequence length="45" mass="5098">MPVMYCNVIVGPSPHQSGWDLQCFATISVLFCCFFFTRFSCSPVM</sequence>
<accession>A0A0E9XV42</accession>